<proteinExistence type="inferred from homology"/>
<accession>D7MWK8</accession>
<dbReference type="Pfam" id="PF17232">
    <property type="entry name" value="Pep1_7"/>
    <property type="match status" value="1"/>
</dbReference>
<name>D7MWK8_ARALL</name>
<dbReference type="AlphaFoldDB" id="D7MWK8"/>
<protein>
    <submittedName>
        <fullName evidence="4">Uncharacterized protein</fullName>
    </submittedName>
</protein>
<dbReference type="STRING" id="81972.D7MWK8"/>
<gene>
    <name evidence="4" type="ORF">ARALYDRAFT_359353</name>
</gene>
<comment type="similarity">
    <text evidence="1">Belongs to the brassicaceae elicitor peptide family.</text>
</comment>
<dbReference type="Proteomes" id="UP000008694">
    <property type="component" value="Unassembled WGS sequence"/>
</dbReference>
<feature type="compositionally biased region" description="Polar residues" evidence="3">
    <location>
        <begin position="89"/>
        <end position="104"/>
    </location>
</feature>
<dbReference type="Gramene" id="fgenesh1_pg.C_scaffold_139000002">
    <property type="protein sequence ID" value="fgenesh1_pg.C_scaffold_139000002"/>
    <property type="gene ID" value="fgenesh1_pg.C_scaffold_139000002"/>
</dbReference>
<evidence type="ECO:0000313" key="4">
    <source>
        <dbReference type="EMBL" id="EFH39072.1"/>
    </source>
</evidence>
<keyword evidence="5" id="KW-1185">Reference proteome</keyword>
<organism evidence="5">
    <name type="scientific">Arabidopsis lyrata subsp. lyrata</name>
    <name type="common">Lyre-leaved rock-cress</name>
    <dbReference type="NCBI Taxonomy" id="81972"/>
    <lineage>
        <taxon>Eukaryota</taxon>
        <taxon>Viridiplantae</taxon>
        <taxon>Streptophyta</taxon>
        <taxon>Embryophyta</taxon>
        <taxon>Tracheophyta</taxon>
        <taxon>Spermatophyta</taxon>
        <taxon>Magnoliopsida</taxon>
        <taxon>eudicotyledons</taxon>
        <taxon>Gunneridae</taxon>
        <taxon>Pentapetalae</taxon>
        <taxon>rosids</taxon>
        <taxon>malvids</taxon>
        <taxon>Brassicales</taxon>
        <taxon>Brassicaceae</taxon>
        <taxon>Camelineae</taxon>
        <taxon>Arabidopsis</taxon>
    </lineage>
</organism>
<evidence type="ECO:0000256" key="1">
    <source>
        <dbReference type="ARBA" id="ARBA00011021"/>
    </source>
</evidence>
<dbReference type="EMBL" id="GL348817">
    <property type="protein sequence ID" value="EFH39072.1"/>
    <property type="molecule type" value="Genomic_DNA"/>
</dbReference>
<evidence type="ECO:0000256" key="2">
    <source>
        <dbReference type="ARBA" id="ARBA00022821"/>
    </source>
</evidence>
<keyword evidence="2" id="KW-0611">Plant defense</keyword>
<feature type="region of interest" description="Disordered" evidence="3">
    <location>
        <begin position="60"/>
        <end position="112"/>
    </location>
</feature>
<dbReference type="InterPro" id="IPR035176">
    <property type="entry name" value="PEP"/>
</dbReference>
<evidence type="ECO:0000313" key="5">
    <source>
        <dbReference type="Proteomes" id="UP000008694"/>
    </source>
</evidence>
<evidence type="ECO:0000256" key="3">
    <source>
        <dbReference type="SAM" id="MobiDB-lite"/>
    </source>
</evidence>
<dbReference type="HOGENOM" id="CLU_174284_0_0_1"/>
<reference evidence="5" key="1">
    <citation type="journal article" date="2011" name="Nat. Genet.">
        <title>The Arabidopsis lyrata genome sequence and the basis of rapid genome size change.</title>
        <authorList>
            <person name="Hu T.T."/>
            <person name="Pattyn P."/>
            <person name="Bakker E.G."/>
            <person name="Cao J."/>
            <person name="Cheng J.-F."/>
            <person name="Clark R.M."/>
            <person name="Fahlgren N."/>
            <person name="Fawcett J.A."/>
            <person name="Grimwood J."/>
            <person name="Gundlach H."/>
            <person name="Haberer G."/>
            <person name="Hollister J.D."/>
            <person name="Ossowski S."/>
            <person name="Ottilar R.P."/>
            <person name="Salamov A.A."/>
            <person name="Schneeberger K."/>
            <person name="Spannagl M."/>
            <person name="Wang X."/>
            <person name="Yang L."/>
            <person name="Nasrallah M.E."/>
            <person name="Bergelson J."/>
            <person name="Carrington J.C."/>
            <person name="Gaut B.S."/>
            <person name="Schmutz J."/>
            <person name="Mayer K.F.X."/>
            <person name="Van de Peer Y."/>
            <person name="Grigoriev I.V."/>
            <person name="Nordborg M."/>
            <person name="Weigel D."/>
            <person name="Guo Y.-L."/>
        </authorList>
    </citation>
    <scope>NUCLEOTIDE SEQUENCE [LARGE SCALE GENOMIC DNA]</scope>
    <source>
        <strain evidence="5">cv. MN47</strain>
    </source>
</reference>
<dbReference type="GO" id="GO:0045087">
    <property type="term" value="P:innate immune response"/>
    <property type="evidence" value="ECO:0007669"/>
    <property type="project" value="InterPro"/>
</dbReference>
<sequence length="112" mass="12635">MEKLDRRREEETYLWISFQFLDQTLIAIFKCLGILCQTAKETASSPVTLNLPEEENDVAMKDDVVLSTRGKKPKAKKRDKENTSKGRPGQTNKITLFSSINGSEIENGDLGE</sequence>